<evidence type="ECO:0000256" key="3">
    <source>
        <dbReference type="ARBA" id="ARBA00022643"/>
    </source>
</evidence>
<evidence type="ECO:0000313" key="7">
    <source>
        <dbReference type="EMBL" id="MDO3635939.1"/>
    </source>
</evidence>
<protein>
    <submittedName>
        <fullName evidence="7">NADPH-dependent oxidoreductase</fullName>
    </submittedName>
</protein>
<accession>A0ABT8UIC0</accession>
<keyword evidence="3 5" id="KW-0288">FMN</keyword>
<dbReference type="CDD" id="cd02146">
    <property type="entry name" value="NfsA-like"/>
    <property type="match status" value="1"/>
</dbReference>
<dbReference type="PIRSF" id="PIRSF005426">
    <property type="entry name" value="Frp"/>
    <property type="match status" value="1"/>
</dbReference>
<proteinExistence type="inferred from homology"/>
<feature type="domain" description="Nitroreductase" evidence="6">
    <location>
        <begin position="27"/>
        <end position="179"/>
    </location>
</feature>
<reference evidence="7" key="1">
    <citation type="submission" date="2023-07" db="EMBL/GenBank/DDBJ databases">
        <title>Mycolicibacterium sp. nov., a novel bacterial species.</title>
        <authorList>
            <person name="Cao Y."/>
        </authorList>
    </citation>
    <scope>NUCLEOTIDE SEQUENCE</scope>
    <source>
        <strain evidence="7">KC 300</strain>
    </source>
</reference>
<keyword evidence="2 5" id="KW-0285">Flavoprotein</keyword>
<comment type="caution">
    <text evidence="7">The sequence shown here is derived from an EMBL/GenBank/DDBJ whole genome shotgun (WGS) entry which is preliminary data.</text>
</comment>
<dbReference type="SUPFAM" id="SSF55469">
    <property type="entry name" value="FMN-dependent nitroreductase-like"/>
    <property type="match status" value="1"/>
</dbReference>
<dbReference type="Gene3D" id="3.40.109.10">
    <property type="entry name" value="NADH Oxidase"/>
    <property type="match status" value="1"/>
</dbReference>
<evidence type="ECO:0000256" key="1">
    <source>
        <dbReference type="ARBA" id="ARBA00008366"/>
    </source>
</evidence>
<comment type="similarity">
    <text evidence="1 5">Belongs to the flavin oxidoreductase frp family.</text>
</comment>
<dbReference type="PANTHER" id="PTHR43425:SF2">
    <property type="entry name" value="OXYGEN-INSENSITIVE NADPH NITROREDUCTASE"/>
    <property type="match status" value="1"/>
</dbReference>
<dbReference type="EMBL" id="JAUMSQ010000046">
    <property type="protein sequence ID" value="MDO3635939.1"/>
    <property type="molecule type" value="Genomic_DNA"/>
</dbReference>
<dbReference type="RefSeq" id="WP_302913794.1">
    <property type="nucleotide sequence ID" value="NZ_JAUMSQ010000046.1"/>
</dbReference>
<keyword evidence="8" id="KW-1185">Reference proteome</keyword>
<dbReference type="InterPro" id="IPR016446">
    <property type="entry name" value="Flavin_OxRdtase_Frp"/>
</dbReference>
<evidence type="ECO:0000256" key="5">
    <source>
        <dbReference type="PIRNR" id="PIRNR005426"/>
    </source>
</evidence>
<dbReference type="InterPro" id="IPR029479">
    <property type="entry name" value="Nitroreductase"/>
</dbReference>
<keyword evidence="5" id="KW-0521">NADP</keyword>
<sequence>MSITARYGDPELTLGVVNETLAVQLAHRSVRKFLPDPVTDDELTALVAAAQSAPTSSNLQPWSVIAVRDPQRKARLAVLANNQRFIDEAPLFLVWVADLGRARRIAQRAGAPLDGADYLETTVIGFVDTALAAQNAAVAAESLGLGTVFVGAVRNRPEEVAAELGLPPHAVAAFGLAVGTADPAEEAAVKPRLPQGAVLHRERYDAESADSHVPGYDSTLAAYNLRYGLPGDWSGRVLSRLAGPQSLSGRHRLRGYLERLGLPSH</sequence>
<dbReference type="Pfam" id="PF00881">
    <property type="entry name" value="Nitroreductase"/>
    <property type="match status" value="1"/>
</dbReference>
<evidence type="ECO:0000256" key="4">
    <source>
        <dbReference type="ARBA" id="ARBA00023002"/>
    </source>
</evidence>
<evidence type="ECO:0000259" key="6">
    <source>
        <dbReference type="Pfam" id="PF00881"/>
    </source>
</evidence>
<gene>
    <name evidence="7" type="ORF">Q2100_09305</name>
</gene>
<dbReference type="InterPro" id="IPR000415">
    <property type="entry name" value="Nitroreductase-like"/>
</dbReference>
<evidence type="ECO:0000256" key="2">
    <source>
        <dbReference type="ARBA" id="ARBA00022630"/>
    </source>
</evidence>
<organism evidence="7 8">
    <name type="scientific">Mycolicibacterium arseniciresistens</name>
    <dbReference type="NCBI Taxonomy" id="3062257"/>
    <lineage>
        <taxon>Bacteria</taxon>
        <taxon>Bacillati</taxon>
        <taxon>Actinomycetota</taxon>
        <taxon>Actinomycetes</taxon>
        <taxon>Mycobacteriales</taxon>
        <taxon>Mycobacteriaceae</taxon>
        <taxon>Mycolicibacterium</taxon>
    </lineage>
</organism>
<keyword evidence="4 5" id="KW-0560">Oxidoreductase</keyword>
<name>A0ABT8UIC0_9MYCO</name>
<dbReference type="PANTHER" id="PTHR43425">
    <property type="entry name" value="OXYGEN-INSENSITIVE NADPH NITROREDUCTASE"/>
    <property type="match status" value="1"/>
</dbReference>
<dbReference type="Proteomes" id="UP001168823">
    <property type="component" value="Unassembled WGS sequence"/>
</dbReference>
<evidence type="ECO:0000313" key="8">
    <source>
        <dbReference type="Proteomes" id="UP001168823"/>
    </source>
</evidence>